<dbReference type="Gene3D" id="1.20.1250.20">
    <property type="entry name" value="MFS general substrate transporter like domains"/>
    <property type="match status" value="1"/>
</dbReference>
<dbReference type="PROSITE" id="PS50850">
    <property type="entry name" value="MFS"/>
    <property type="match status" value="1"/>
</dbReference>
<evidence type="ECO:0000256" key="3">
    <source>
        <dbReference type="ARBA" id="ARBA00022989"/>
    </source>
</evidence>
<evidence type="ECO:0000313" key="7">
    <source>
        <dbReference type="EMBL" id="KAK5539697.1"/>
    </source>
</evidence>
<feature type="transmembrane region" description="Helical" evidence="5">
    <location>
        <begin position="387"/>
        <end position="409"/>
    </location>
</feature>
<feature type="transmembrane region" description="Helical" evidence="5">
    <location>
        <begin position="286"/>
        <end position="308"/>
    </location>
</feature>
<comment type="subcellular location">
    <subcellularLocation>
        <location evidence="1">Membrane</location>
        <topology evidence="1">Multi-pass membrane protein</topology>
    </subcellularLocation>
</comment>
<feature type="transmembrane region" description="Helical" evidence="5">
    <location>
        <begin position="206"/>
        <end position="223"/>
    </location>
</feature>
<proteinExistence type="predicted"/>
<dbReference type="GO" id="GO:0022857">
    <property type="term" value="F:transmembrane transporter activity"/>
    <property type="evidence" value="ECO:0007669"/>
    <property type="project" value="InterPro"/>
</dbReference>
<dbReference type="AlphaFoldDB" id="A0AAV9QDP7"/>
<feature type="domain" description="Major facilitator superfamily (MFS) profile" evidence="6">
    <location>
        <begin position="47"/>
        <end position="473"/>
    </location>
</feature>
<feature type="transmembrane region" description="Helical" evidence="5">
    <location>
        <begin position="80"/>
        <end position="102"/>
    </location>
</feature>
<name>A0AAV9QDP7_9PEZI</name>
<dbReference type="InterPro" id="IPR036259">
    <property type="entry name" value="MFS_trans_sf"/>
</dbReference>
<evidence type="ECO:0000259" key="6">
    <source>
        <dbReference type="PROSITE" id="PS50850"/>
    </source>
</evidence>
<keyword evidence="4 5" id="KW-0472">Membrane</keyword>
<comment type="caution">
    <text evidence="7">The sequence shown here is derived from an EMBL/GenBank/DDBJ whole genome shotgun (WGS) entry which is preliminary data.</text>
</comment>
<dbReference type="SUPFAM" id="SSF103473">
    <property type="entry name" value="MFS general substrate transporter"/>
    <property type="match status" value="1"/>
</dbReference>
<organism evidence="7 8">
    <name type="scientific">Vermiconidia calcicola</name>
    <dbReference type="NCBI Taxonomy" id="1690605"/>
    <lineage>
        <taxon>Eukaryota</taxon>
        <taxon>Fungi</taxon>
        <taxon>Dikarya</taxon>
        <taxon>Ascomycota</taxon>
        <taxon>Pezizomycotina</taxon>
        <taxon>Dothideomycetes</taxon>
        <taxon>Dothideomycetidae</taxon>
        <taxon>Mycosphaerellales</taxon>
        <taxon>Extremaceae</taxon>
        <taxon>Vermiconidia</taxon>
    </lineage>
</organism>
<feature type="transmembrane region" description="Helical" evidence="5">
    <location>
        <begin position="261"/>
        <end position="279"/>
    </location>
</feature>
<sequence length="495" mass="54353">MTNVKPQETLVERDLSEIENKATEVLPNEPSDVHDPLTWTTLRKLTILLIVGVWILLGTANMIIIGPALQIIPQDFHSSFATATYLIGGPLLAYGVASLFWVPIANRYGVRTVFVVTSLCAGCMSCWGAKATSFGSLVAARTLASAFFAPPETLAPQLVGDVFFLKDRGKAMTWVGILQGSGFAGGPLIGSFIIQNQHLGWRWVQWVMAILTFSTSVGLILLLPETQYTNSTSTARSTRSWKDNFRFESVSGGGNPKSHSLAYGFLAIFPYFVHPIIILNVAFFSLVLVVFSYLLTTQSLTYLIVYPFSIGNSGLTFIAPLIGVWTAMLFCGLLADRLFMRWAGKEGGRPRPEHRLPLLVFTGPVGVGGLLLFGICTQERCHWIAPLFGSVLVGFCFICSLSISFAYLLDVYEARMDTVMVIYNGMKNLAAFGINYAIIPWNTSAGYTVPFVVLAVILAVAHVPMLVIYFKGEAIRQWSAQKFRTARTSHHGDAF</sequence>
<feature type="transmembrane region" description="Helical" evidence="5">
    <location>
        <begin position="451"/>
        <end position="470"/>
    </location>
</feature>
<keyword evidence="2 5" id="KW-0812">Transmembrane</keyword>
<feature type="transmembrane region" description="Helical" evidence="5">
    <location>
        <begin position="171"/>
        <end position="194"/>
    </location>
</feature>
<feature type="transmembrane region" description="Helical" evidence="5">
    <location>
        <begin position="45"/>
        <end position="68"/>
    </location>
</feature>
<dbReference type="InterPro" id="IPR011701">
    <property type="entry name" value="MFS"/>
</dbReference>
<evidence type="ECO:0000313" key="8">
    <source>
        <dbReference type="Proteomes" id="UP001345827"/>
    </source>
</evidence>
<dbReference type="Pfam" id="PF07690">
    <property type="entry name" value="MFS_1"/>
    <property type="match status" value="1"/>
</dbReference>
<feature type="transmembrane region" description="Helical" evidence="5">
    <location>
        <begin position="356"/>
        <end position="375"/>
    </location>
</feature>
<reference evidence="7 8" key="1">
    <citation type="submission" date="2023-06" db="EMBL/GenBank/DDBJ databases">
        <title>Black Yeasts Isolated from many extreme environments.</title>
        <authorList>
            <person name="Coleine C."/>
            <person name="Stajich J.E."/>
            <person name="Selbmann L."/>
        </authorList>
    </citation>
    <scope>NUCLEOTIDE SEQUENCE [LARGE SCALE GENOMIC DNA]</scope>
    <source>
        <strain evidence="7 8">CCFEE 5887</strain>
    </source>
</reference>
<accession>A0AAV9QDP7</accession>
<keyword evidence="3 5" id="KW-1133">Transmembrane helix</keyword>
<feature type="transmembrane region" description="Helical" evidence="5">
    <location>
        <begin position="108"/>
        <end position="127"/>
    </location>
</feature>
<feature type="transmembrane region" description="Helical" evidence="5">
    <location>
        <begin position="421"/>
        <end position="439"/>
    </location>
</feature>
<evidence type="ECO:0000256" key="2">
    <source>
        <dbReference type="ARBA" id="ARBA00022692"/>
    </source>
</evidence>
<evidence type="ECO:0000256" key="4">
    <source>
        <dbReference type="ARBA" id="ARBA00023136"/>
    </source>
</evidence>
<dbReference type="Proteomes" id="UP001345827">
    <property type="component" value="Unassembled WGS sequence"/>
</dbReference>
<feature type="transmembrane region" description="Helical" evidence="5">
    <location>
        <begin position="314"/>
        <end position="335"/>
    </location>
</feature>
<keyword evidence="8" id="KW-1185">Reference proteome</keyword>
<protein>
    <recommendedName>
        <fullName evidence="6">Major facilitator superfamily (MFS) profile domain-containing protein</fullName>
    </recommendedName>
</protein>
<dbReference type="GO" id="GO:0005886">
    <property type="term" value="C:plasma membrane"/>
    <property type="evidence" value="ECO:0007669"/>
    <property type="project" value="TreeGrafter"/>
</dbReference>
<evidence type="ECO:0000256" key="5">
    <source>
        <dbReference type="SAM" id="Phobius"/>
    </source>
</evidence>
<gene>
    <name evidence="7" type="ORF">LTR25_003402</name>
</gene>
<evidence type="ECO:0000256" key="1">
    <source>
        <dbReference type="ARBA" id="ARBA00004141"/>
    </source>
</evidence>
<dbReference type="PANTHER" id="PTHR23502:SF34">
    <property type="entry name" value="PROTEIN HOL1"/>
    <property type="match status" value="1"/>
</dbReference>
<dbReference type="InterPro" id="IPR020846">
    <property type="entry name" value="MFS_dom"/>
</dbReference>
<dbReference type="EMBL" id="JAXLQG010000005">
    <property type="protein sequence ID" value="KAK5539697.1"/>
    <property type="molecule type" value="Genomic_DNA"/>
</dbReference>
<dbReference type="PANTHER" id="PTHR23502">
    <property type="entry name" value="MAJOR FACILITATOR SUPERFAMILY"/>
    <property type="match status" value="1"/>
</dbReference>